<evidence type="ECO:0000256" key="2">
    <source>
        <dbReference type="ARBA" id="ARBA00022771"/>
    </source>
</evidence>
<dbReference type="InterPro" id="IPR036236">
    <property type="entry name" value="Znf_C2H2_sf"/>
</dbReference>
<evidence type="ECO:0000256" key="1">
    <source>
        <dbReference type="ARBA" id="ARBA00022723"/>
    </source>
</evidence>
<feature type="domain" description="BED-type" evidence="5">
    <location>
        <begin position="283"/>
        <end position="324"/>
    </location>
</feature>
<dbReference type="InterPro" id="IPR003656">
    <property type="entry name" value="Znf_BED"/>
</dbReference>
<keyword evidence="3" id="KW-0862">Zinc</keyword>
<dbReference type="SUPFAM" id="SSF57667">
    <property type="entry name" value="beta-beta-alpha zinc fingers"/>
    <property type="match status" value="1"/>
</dbReference>
<accession>A0ABD2QLN6</accession>
<reference evidence="6 7" key="1">
    <citation type="submission" date="2024-11" db="EMBL/GenBank/DDBJ databases">
        <title>Adaptive evolution of stress response genes in parasites aligns with host niche diversity.</title>
        <authorList>
            <person name="Hahn C."/>
            <person name="Resl P."/>
        </authorList>
    </citation>
    <scope>NUCLEOTIDE SEQUENCE [LARGE SCALE GENOMIC DNA]</scope>
    <source>
        <strain evidence="6">EGGRZ-B1_66</strain>
        <tissue evidence="6">Body</tissue>
    </source>
</reference>
<organism evidence="6 7">
    <name type="scientific">Cichlidogyrus casuarinus</name>
    <dbReference type="NCBI Taxonomy" id="1844966"/>
    <lineage>
        <taxon>Eukaryota</taxon>
        <taxon>Metazoa</taxon>
        <taxon>Spiralia</taxon>
        <taxon>Lophotrochozoa</taxon>
        <taxon>Platyhelminthes</taxon>
        <taxon>Monogenea</taxon>
        <taxon>Monopisthocotylea</taxon>
        <taxon>Dactylogyridea</taxon>
        <taxon>Ancyrocephalidae</taxon>
        <taxon>Cichlidogyrus</taxon>
    </lineage>
</organism>
<keyword evidence="2" id="KW-0863">Zinc-finger</keyword>
<keyword evidence="4" id="KW-0472">Membrane</keyword>
<keyword evidence="4" id="KW-1133">Transmembrane helix</keyword>
<name>A0ABD2QLN6_9PLAT</name>
<protein>
    <recommendedName>
        <fullName evidence="5">BED-type domain-containing protein</fullName>
    </recommendedName>
</protein>
<comment type="caution">
    <text evidence="6">The sequence shown here is derived from an EMBL/GenBank/DDBJ whole genome shotgun (WGS) entry which is preliminary data.</text>
</comment>
<gene>
    <name evidence="6" type="ORF">Ciccas_000857</name>
</gene>
<keyword evidence="4" id="KW-0812">Transmembrane</keyword>
<evidence type="ECO:0000256" key="4">
    <source>
        <dbReference type="SAM" id="Phobius"/>
    </source>
</evidence>
<dbReference type="SMART" id="SM00614">
    <property type="entry name" value="ZnF_BED"/>
    <property type="match status" value="1"/>
</dbReference>
<evidence type="ECO:0000313" key="7">
    <source>
        <dbReference type="Proteomes" id="UP001626550"/>
    </source>
</evidence>
<dbReference type="Proteomes" id="UP001626550">
    <property type="component" value="Unassembled WGS sequence"/>
</dbReference>
<sequence>MPQTSRQVVRIKAVEIGAHFIETDRMWIIVTPMMEQAAMHPNTAQMVLMDTTYRLLNERRRLLPKPSVLLPTVFYASIFMLIFSLAMPTPSTRAELSFKPVAPRCENGRQETLYQIPNSVWNRRDLGLGNCHTNNVSESTNTFVKGKHLPAWERSERPMLRPDLNRLETDKLRGHLNGQKALRMTFAKRKLRRVPLNDRNNRRYAILERQRMQPLQDDSDTKTDAMELSLDDSPDMDETLPAQEEIEVHIGEPAHQDAATTEDEVFRAWLPQARQQTGKRPRSLVWTCFTLNEEKTISKCEFCTTQLTYKSATTNMLSHFKTSHLELYNNLLAQESVPNPEIDPHFPPLL</sequence>
<evidence type="ECO:0000256" key="3">
    <source>
        <dbReference type="ARBA" id="ARBA00022833"/>
    </source>
</evidence>
<dbReference type="Pfam" id="PF02892">
    <property type="entry name" value="zf-BED"/>
    <property type="match status" value="1"/>
</dbReference>
<keyword evidence="7" id="KW-1185">Reference proteome</keyword>
<feature type="transmembrane region" description="Helical" evidence="4">
    <location>
        <begin position="68"/>
        <end position="87"/>
    </location>
</feature>
<evidence type="ECO:0000313" key="6">
    <source>
        <dbReference type="EMBL" id="KAL3320444.1"/>
    </source>
</evidence>
<dbReference type="GO" id="GO:0008270">
    <property type="term" value="F:zinc ion binding"/>
    <property type="evidence" value="ECO:0007669"/>
    <property type="project" value="UniProtKB-KW"/>
</dbReference>
<dbReference type="AlphaFoldDB" id="A0ABD2QLN6"/>
<evidence type="ECO:0000259" key="5">
    <source>
        <dbReference type="Pfam" id="PF02892"/>
    </source>
</evidence>
<keyword evidence="1" id="KW-0479">Metal-binding</keyword>
<proteinExistence type="predicted"/>
<dbReference type="EMBL" id="JBJKFK010000051">
    <property type="protein sequence ID" value="KAL3320444.1"/>
    <property type="molecule type" value="Genomic_DNA"/>
</dbReference>